<sequence length="186" mass="21460">MSLDQLNSRLEGHLRDLHLPTIRECYEGEAVRATQESFGYEQYLFELVQREIAERRERRIARFLRESRLPLEKNMSTLDMNRMPKKARLQVKALLDGGFLKRCENVLAFGNPGSGKTHLLCAIGQELIQQGHRVLFIQCSLLVQELLVAKRELRIASKLKRLGNYAAIIIDDIGYVQQSRGYPEFS</sequence>
<keyword evidence="2" id="KW-0547">Nucleotide-binding</keyword>
<dbReference type="SUPFAM" id="SSF52540">
    <property type="entry name" value="P-loop containing nucleoside triphosphate hydrolases"/>
    <property type="match status" value="1"/>
</dbReference>
<accession>A0A948W5P3</accession>
<dbReference type="PRINTS" id="PR00051">
    <property type="entry name" value="DNAA"/>
</dbReference>
<evidence type="ECO:0000259" key="1">
    <source>
        <dbReference type="Pfam" id="PF01695"/>
    </source>
</evidence>
<dbReference type="PANTHER" id="PTHR30050:SF4">
    <property type="entry name" value="ATP-BINDING PROTEIN RV3427C IN INSERTION SEQUENCE-RELATED"/>
    <property type="match status" value="1"/>
</dbReference>
<dbReference type="Pfam" id="PF01695">
    <property type="entry name" value="IstB_IS21"/>
    <property type="match status" value="1"/>
</dbReference>
<feature type="domain" description="IstB-like ATP-binding" evidence="1">
    <location>
        <begin position="14"/>
        <end position="179"/>
    </location>
</feature>
<dbReference type="EMBL" id="JAHJDP010000025">
    <property type="protein sequence ID" value="MBU2690220.1"/>
    <property type="molecule type" value="Genomic_DNA"/>
</dbReference>
<dbReference type="CDD" id="cd00009">
    <property type="entry name" value="AAA"/>
    <property type="match status" value="1"/>
</dbReference>
<dbReference type="GO" id="GO:0006260">
    <property type="term" value="P:DNA replication"/>
    <property type="evidence" value="ECO:0007669"/>
    <property type="project" value="TreeGrafter"/>
</dbReference>
<dbReference type="Proteomes" id="UP000777784">
    <property type="component" value="Unassembled WGS sequence"/>
</dbReference>
<dbReference type="GO" id="GO:0005524">
    <property type="term" value="F:ATP binding"/>
    <property type="evidence" value="ECO:0007669"/>
    <property type="project" value="UniProtKB-KW"/>
</dbReference>
<dbReference type="PANTHER" id="PTHR30050">
    <property type="entry name" value="CHROMOSOMAL REPLICATION INITIATOR PROTEIN DNAA"/>
    <property type="match status" value="1"/>
</dbReference>
<dbReference type="Gene3D" id="3.40.50.300">
    <property type="entry name" value="P-loop containing nucleotide triphosphate hydrolases"/>
    <property type="match status" value="1"/>
</dbReference>
<dbReference type="InterPro" id="IPR020591">
    <property type="entry name" value="Chromosome_initiator_DnaA-like"/>
</dbReference>
<dbReference type="InterPro" id="IPR027417">
    <property type="entry name" value="P-loop_NTPase"/>
</dbReference>
<proteinExistence type="predicted"/>
<name>A0A948W5P3_UNCEI</name>
<dbReference type="AlphaFoldDB" id="A0A948W5P3"/>
<reference evidence="2" key="1">
    <citation type="submission" date="2021-05" db="EMBL/GenBank/DDBJ databases">
        <title>Energy efficiency and biological interactions define the core microbiome of deep oligotrophic groundwater.</title>
        <authorList>
            <person name="Mehrshad M."/>
            <person name="Lopez-Fernandez M."/>
            <person name="Bell E."/>
            <person name="Bernier-Latmani R."/>
            <person name="Bertilsson S."/>
            <person name="Dopson M."/>
        </authorList>
    </citation>
    <scope>NUCLEOTIDE SEQUENCE</scope>
    <source>
        <strain evidence="2">Modern_marine.mb.64</strain>
    </source>
</reference>
<gene>
    <name evidence="2" type="ORF">KJ970_04770</name>
</gene>
<evidence type="ECO:0000313" key="3">
    <source>
        <dbReference type="Proteomes" id="UP000777784"/>
    </source>
</evidence>
<comment type="caution">
    <text evidence="2">The sequence shown here is derived from an EMBL/GenBank/DDBJ whole genome shotgun (WGS) entry which is preliminary data.</text>
</comment>
<dbReference type="InterPro" id="IPR002611">
    <property type="entry name" value="IstB_ATP-bd"/>
</dbReference>
<evidence type="ECO:0000313" key="2">
    <source>
        <dbReference type="EMBL" id="MBU2690220.1"/>
    </source>
</evidence>
<keyword evidence="2" id="KW-0067">ATP-binding</keyword>
<organism evidence="2 3">
    <name type="scientific">Eiseniibacteriota bacterium</name>
    <dbReference type="NCBI Taxonomy" id="2212470"/>
    <lineage>
        <taxon>Bacteria</taxon>
        <taxon>Candidatus Eiseniibacteriota</taxon>
    </lineage>
</organism>
<protein>
    <submittedName>
        <fullName evidence="2">ATP-binding protein</fullName>
    </submittedName>
</protein>